<gene>
    <name evidence="1" type="ORF">CR8_184</name>
</gene>
<evidence type="ECO:0000313" key="2">
    <source>
        <dbReference type="Proteomes" id="UP000026984"/>
    </source>
</evidence>
<organism evidence="1 2">
    <name type="scientific">Cronobacter phage CR8</name>
    <dbReference type="NCBI Taxonomy" id="1327934"/>
    <lineage>
        <taxon>Viruses</taxon>
        <taxon>Duplodnaviria</taxon>
        <taxon>Heunggongvirae</taxon>
        <taxon>Uroviricota</taxon>
        <taxon>Caudoviricetes</taxon>
        <taxon>Vequintavirinae</taxon>
        <taxon>Certrevirus</taxon>
        <taxon>Certrevirus CR8</taxon>
    </lineage>
</organism>
<proteinExistence type="predicted"/>
<dbReference type="GeneID" id="19686935"/>
<sequence length="98" mass="11094">MSRSRFGVVSLMVVTPGFMSFQGSNCGFAQNCKMMLQTAFPGLPYDVFKRPDIMQMMDQVDNVTGTLYIIDPVEGQPLMANATLEGLEEEYRQWLDRT</sequence>
<dbReference type="RefSeq" id="YP_009042421.1">
    <property type="nucleotide sequence ID" value="NC_024354.1"/>
</dbReference>
<evidence type="ECO:0000313" key="1">
    <source>
        <dbReference type="EMBL" id="AIA64714.1"/>
    </source>
</evidence>
<keyword evidence="2" id="KW-1185">Reference proteome</keyword>
<dbReference type="EMBL" id="KC954774">
    <property type="protein sequence ID" value="AIA64714.1"/>
    <property type="molecule type" value="Genomic_DNA"/>
</dbReference>
<reference evidence="1 2" key="1">
    <citation type="submission" date="2013-04" db="EMBL/GenBank/DDBJ databases">
        <title>Complete Genome Sequence of Cronobacter sakazakii Bacteriophage CR8.</title>
        <authorList>
            <person name="Kim Y."/>
            <person name="Shin H."/>
            <person name="Ryu S."/>
        </authorList>
    </citation>
    <scope>NUCLEOTIDE SEQUENCE [LARGE SCALE GENOMIC DNA]</scope>
</reference>
<protein>
    <submittedName>
        <fullName evidence="1">Uncharacterized protein</fullName>
    </submittedName>
</protein>
<accession>A0A060AH51</accession>
<dbReference type="Proteomes" id="UP000026984">
    <property type="component" value="Segment"/>
</dbReference>
<dbReference type="KEGG" id="vg:19686935"/>
<name>A0A060AH51_9CAUD</name>